<evidence type="ECO:0000313" key="1">
    <source>
        <dbReference type="EMBL" id="GFH30618.1"/>
    </source>
</evidence>
<sequence>KPTPGNQNDAASQPRGFYFSFAHHWIEDSVPMQQTLPKAVHFVVSTCMKITNPMLGTPDSETEAAAVEAALELSWAIAIGVQTQLFSPLVPHMGLHLTQTTRDH</sequence>
<accession>A0A6A0AD69</accession>
<feature type="non-terminal residue" evidence="1">
    <location>
        <position position="1"/>
    </location>
</feature>
<dbReference type="Proteomes" id="UP000485058">
    <property type="component" value="Unassembled WGS sequence"/>
</dbReference>
<dbReference type="EMBL" id="BLLF01005026">
    <property type="protein sequence ID" value="GFH30618.1"/>
    <property type="molecule type" value="Genomic_DNA"/>
</dbReference>
<evidence type="ECO:0000313" key="2">
    <source>
        <dbReference type="Proteomes" id="UP000485058"/>
    </source>
</evidence>
<protein>
    <submittedName>
        <fullName evidence="1">Uncharacterized protein</fullName>
    </submittedName>
</protein>
<gene>
    <name evidence="1" type="ORF">HaLaN_29504</name>
</gene>
<proteinExistence type="predicted"/>
<organism evidence="1 2">
    <name type="scientific">Haematococcus lacustris</name>
    <name type="common">Green alga</name>
    <name type="synonym">Haematococcus pluvialis</name>
    <dbReference type="NCBI Taxonomy" id="44745"/>
    <lineage>
        <taxon>Eukaryota</taxon>
        <taxon>Viridiplantae</taxon>
        <taxon>Chlorophyta</taxon>
        <taxon>core chlorophytes</taxon>
        <taxon>Chlorophyceae</taxon>
        <taxon>CS clade</taxon>
        <taxon>Chlamydomonadales</taxon>
        <taxon>Haematococcaceae</taxon>
        <taxon>Haematococcus</taxon>
    </lineage>
</organism>
<dbReference type="AlphaFoldDB" id="A0A6A0AD69"/>
<reference evidence="1 2" key="1">
    <citation type="submission" date="2020-02" db="EMBL/GenBank/DDBJ databases">
        <title>Draft genome sequence of Haematococcus lacustris strain NIES-144.</title>
        <authorList>
            <person name="Morimoto D."/>
            <person name="Nakagawa S."/>
            <person name="Yoshida T."/>
            <person name="Sawayama S."/>
        </authorList>
    </citation>
    <scope>NUCLEOTIDE SEQUENCE [LARGE SCALE GENOMIC DNA]</scope>
    <source>
        <strain evidence="1 2">NIES-144</strain>
    </source>
</reference>
<keyword evidence="2" id="KW-1185">Reference proteome</keyword>
<name>A0A6A0AD69_HAELA</name>
<comment type="caution">
    <text evidence="1">The sequence shown here is derived from an EMBL/GenBank/DDBJ whole genome shotgun (WGS) entry which is preliminary data.</text>
</comment>
<feature type="non-terminal residue" evidence="1">
    <location>
        <position position="104"/>
    </location>
</feature>